<proteinExistence type="inferred from homology"/>
<dbReference type="InterPro" id="IPR011004">
    <property type="entry name" value="Trimer_LpxA-like_sf"/>
</dbReference>
<dbReference type="Gene3D" id="2.160.10.10">
    <property type="entry name" value="Hexapeptide repeat proteins"/>
    <property type="match status" value="1"/>
</dbReference>
<organism evidence="5 6">
    <name type="scientific">Desulfomonile tiedjei</name>
    <dbReference type="NCBI Taxonomy" id="2358"/>
    <lineage>
        <taxon>Bacteria</taxon>
        <taxon>Pseudomonadati</taxon>
        <taxon>Thermodesulfobacteriota</taxon>
        <taxon>Desulfomonilia</taxon>
        <taxon>Desulfomonilales</taxon>
        <taxon>Desulfomonilaceae</taxon>
        <taxon>Desulfomonile</taxon>
    </lineage>
</organism>
<comment type="similarity">
    <text evidence="1">Belongs to the transferase hexapeptide repeat family.</text>
</comment>
<evidence type="ECO:0000256" key="1">
    <source>
        <dbReference type="ARBA" id="ARBA00007274"/>
    </source>
</evidence>
<dbReference type="Pfam" id="PF00132">
    <property type="entry name" value="Hexapep"/>
    <property type="match status" value="2"/>
</dbReference>
<dbReference type="PROSITE" id="PS00101">
    <property type="entry name" value="HEXAPEP_TRANSFERASES"/>
    <property type="match status" value="1"/>
</dbReference>
<dbReference type="SUPFAM" id="SSF51161">
    <property type="entry name" value="Trimeric LpxA-like enzymes"/>
    <property type="match status" value="1"/>
</dbReference>
<dbReference type="InterPro" id="IPR018357">
    <property type="entry name" value="Hexapep_transf_CS"/>
</dbReference>
<dbReference type="InterPro" id="IPR001451">
    <property type="entry name" value="Hexapep"/>
</dbReference>
<keyword evidence="4" id="KW-0012">Acyltransferase</keyword>
<dbReference type="CDD" id="cd03358">
    <property type="entry name" value="LbH_WxcM_N_like"/>
    <property type="match status" value="1"/>
</dbReference>
<protein>
    <submittedName>
        <fullName evidence="5">N-acetyltransferase</fullName>
    </submittedName>
</protein>
<sequence length="160" mass="17273">MIADDVRLGKNVVIFHPDLVNLYGCEIGDGCKIGAFVEIRKEVKIGCNVKIQAFAFIPEGIVLEDGVFIGPHVVFTNDKYPRALNFEGKLMEEQDWERMTTLVKKGASIGANSTILCGITIGEYAMVGAGSVVTEDVPARKLVSGVPARIQGDVFDLNGT</sequence>
<dbReference type="PANTHER" id="PTHR43300:SF4">
    <property type="entry name" value="ACYL-[ACYL-CARRIER-PROTEIN]--UDP-N-ACETYLGLUCOSAMINE O-ACYLTRANSFERASE"/>
    <property type="match status" value="1"/>
</dbReference>
<keyword evidence="2" id="KW-0808">Transferase</keyword>
<keyword evidence="3" id="KW-0677">Repeat</keyword>
<dbReference type="AlphaFoldDB" id="A0A9D6V2L8"/>
<reference evidence="5" key="1">
    <citation type="submission" date="2020-07" db="EMBL/GenBank/DDBJ databases">
        <title>Huge and variable diversity of episymbiotic CPR bacteria and DPANN archaea in groundwater ecosystems.</title>
        <authorList>
            <person name="He C.Y."/>
            <person name="Keren R."/>
            <person name="Whittaker M."/>
            <person name="Farag I.F."/>
            <person name="Doudna J."/>
            <person name="Cate J.H.D."/>
            <person name="Banfield J.F."/>
        </authorList>
    </citation>
    <scope>NUCLEOTIDE SEQUENCE</scope>
    <source>
        <strain evidence="5">NC_groundwater_1664_Pr3_B-0.1um_52_9</strain>
    </source>
</reference>
<dbReference type="InterPro" id="IPR050179">
    <property type="entry name" value="Trans_hexapeptide_repeat"/>
</dbReference>
<dbReference type="PANTHER" id="PTHR43300">
    <property type="entry name" value="ACETYLTRANSFERASE"/>
    <property type="match status" value="1"/>
</dbReference>
<gene>
    <name evidence="5" type="ORF">HY912_12350</name>
</gene>
<evidence type="ECO:0000256" key="3">
    <source>
        <dbReference type="ARBA" id="ARBA00022737"/>
    </source>
</evidence>
<evidence type="ECO:0000256" key="4">
    <source>
        <dbReference type="ARBA" id="ARBA00023315"/>
    </source>
</evidence>
<dbReference type="EMBL" id="JACRDE010000327">
    <property type="protein sequence ID" value="MBI5250277.1"/>
    <property type="molecule type" value="Genomic_DNA"/>
</dbReference>
<comment type="caution">
    <text evidence="5">The sequence shown here is derived from an EMBL/GenBank/DDBJ whole genome shotgun (WGS) entry which is preliminary data.</text>
</comment>
<dbReference type="Pfam" id="PF14602">
    <property type="entry name" value="Hexapep_2"/>
    <property type="match status" value="1"/>
</dbReference>
<dbReference type="Proteomes" id="UP000807825">
    <property type="component" value="Unassembled WGS sequence"/>
</dbReference>
<name>A0A9D6V2L8_9BACT</name>
<accession>A0A9D6V2L8</accession>
<dbReference type="GO" id="GO:0016746">
    <property type="term" value="F:acyltransferase activity"/>
    <property type="evidence" value="ECO:0007669"/>
    <property type="project" value="UniProtKB-KW"/>
</dbReference>
<evidence type="ECO:0000313" key="6">
    <source>
        <dbReference type="Proteomes" id="UP000807825"/>
    </source>
</evidence>
<evidence type="ECO:0000313" key="5">
    <source>
        <dbReference type="EMBL" id="MBI5250277.1"/>
    </source>
</evidence>
<evidence type="ECO:0000256" key="2">
    <source>
        <dbReference type="ARBA" id="ARBA00022679"/>
    </source>
</evidence>